<evidence type="ECO:0000256" key="2">
    <source>
        <dbReference type="ARBA" id="ARBA00009172"/>
    </source>
</evidence>
<name>A0ABM4CQ11_HYDVU</name>
<feature type="transmembrane region" description="Helical" evidence="6">
    <location>
        <begin position="150"/>
        <end position="170"/>
    </location>
</feature>
<feature type="transmembrane region" description="Helical" evidence="6">
    <location>
        <begin position="424"/>
        <end position="444"/>
    </location>
</feature>
<comment type="subcellular location">
    <subcellularLocation>
        <location evidence="1">Membrane</location>
        <topology evidence="1">Multi-pass membrane protein</topology>
    </subcellularLocation>
</comment>
<feature type="transmembrane region" description="Helical" evidence="6">
    <location>
        <begin position="294"/>
        <end position="322"/>
    </location>
</feature>
<protein>
    <submittedName>
        <fullName evidence="8">Protein unc-93 homolog A isoform X2</fullName>
    </submittedName>
</protein>
<feature type="transmembrane region" description="Helical" evidence="6">
    <location>
        <begin position="112"/>
        <end position="129"/>
    </location>
</feature>
<dbReference type="Proteomes" id="UP001652625">
    <property type="component" value="Chromosome 10"/>
</dbReference>
<feature type="transmembrane region" description="Helical" evidence="6">
    <location>
        <begin position="88"/>
        <end position="106"/>
    </location>
</feature>
<accession>A0ABM4CQ11</accession>
<proteinExistence type="inferred from homology"/>
<evidence type="ECO:0000256" key="4">
    <source>
        <dbReference type="ARBA" id="ARBA00022989"/>
    </source>
</evidence>
<feature type="transmembrane region" description="Helical" evidence="6">
    <location>
        <begin position="334"/>
        <end position="353"/>
    </location>
</feature>
<dbReference type="InterPro" id="IPR036259">
    <property type="entry name" value="MFS_trans_sf"/>
</dbReference>
<evidence type="ECO:0000256" key="1">
    <source>
        <dbReference type="ARBA" id="ARBA00004141"/>
    </source>
</evidence>
<dbReference type="CDD" id="cd17406">
    <property type="entry name" value="MFS_unc93A_like"/>
    <property type="match status" value="1"/>
</dbReference>
<reference evidence="8" key="1">
    <citation type="submission" date="2025-08" db="UniProtKB">
        <authorList>
            <consortium name="RefSeq"/>
        </authorList>
    </citation>
    <scope>IDENTIFICATION</scope>
</reference>
<gene>
    <name evidence="8" type="primary">LOC100203152</name>
</gene>
<dbReference type="InterPro" id="IPR051951">
    <property type="entry name" value="UNC-93_regulatory"/>
</dbReference>
<feature type="transmembrane region" description="Helical" evidence="6">
    <location>
        <begin position="24"/>
        <end position="44"/>
    </location>
</feature>
<sequence length="463" mass="51564">MNKLEDDADINNPKKSLSLRSKTYKNLLVISLGFLFLFTAFQALQNLQSSIHNDKNLGFVSLIAIYASLLTSCMFVPPLVIGKLGCKYTVVLSMFGYVLYTLSMFYPRYWTVVPASILLGFSGAPLWSAKCSYLTSSGIRYGKAINLSEDIVVTNFFGIFFLIFQSGQIWGNLISSLVLKPSGGKFNSTGANIGEICGKNFCPHTSISSHQETTKSTVTTLMSIYLGFGILAIVFVLIFLDKIKVVREEKKRGVCDLFIATLKHLKNTKMQLLIPLTIFSGLEQGFVFGDFTKAFITCALGIEKVGLIMICFGAVDAIFSLLLSKIVEKTGRPVVMIIAAIINFGLLTTFLIWEPTDNTIYIYYIGAGLWGFADAVWQTQVNAFYGLLFPTNQEAAFSNYRLWESLGFVVAFSYGNVFCTNVKLYILLATMILGVTFYGVIEWIRNGEIKKKNEYHLNEMMSS</sequence>
<evidence type="ECO:0000313" key="8">
    <source>
        <dbReference type="RefSeq" id="XP_065663934.1"/>
    </source>
</evidence>
<evidence type="ECO:0000256" key="6">
    <source>
        <dbReference type="SAM" id="Phobius"/>
    </source>
</evidence>
<evidence type="ECO:0000256" key="3">
    <source>
        <dbReference type="ARBA" id="ARBA00022692"/>
    </source>
</evidence>
<evidence type="ECO:0000313" key="7">
    <source>
        <dbReference type="Proteomes" id="UP001652625"/>
    </source>
</evidence>
<keyword evidence="4 6" id="KW-1133">Transmembrane helix</keyword>
<feature type="transmembrane region" description="Helical" evidence="6">
    <location>
        <begin position="359"/>
        <end position="379"/>
    </location>
</feature>
<dbReference type="RefSeq" id="XP_065663934.1">
    <property type="nucleotide sequence ID" value="XM_065807862.1"/>
</dbReference>
<dbReference type="Gene3D" id="1.20.1250.20">
    <property type="entry name" value="MFS general substrate transporter like domains"/>
    <property type="match status" value="2"/>
</dbReference>
<dbReference type="Pfam" id="PF05978">
    <property type="entry name" value="UNC-93"/>
    <property type="match status" value="1"/>
</dbReference>
<dbReference type="SUPFAM" id="SSF103473">
    <property type="entry name" value="MFS general substrate transporter"/>
    <property type="match status" value="1"/>
</dbReference>
<feature type="transmembrane region" description="Helical" evidence="6">
    <location>
        <begin position="222"/>
        <end position="240"/>
    </location>
</feature>
<comment type="similarity">
    <text evidence="2">Belongs to the unc-93 family.</text>
</comment>
<dbReference type="GeneID" id="100203152"/>
<dbReference type="InterPro" id="IPR010291">
    <property type="entry name" value="Ion_channel_UNC-93"/>
</dbReference>
<feature type="transmembrane region" description="Helical" evidence="6">
    <location>
        <begin position="56"/>
        <end position="76"/>
    </location>
</feature>
<dbReference type="PANTHER" id="PTHR19444:SF13">
    <property type="entry name" value="PROTEIN UNC-93 HOMOLOG A"/>
    <property type="match status" value="1"/>
</dbReference>
<keyword evidence="7" id="KW-1185">Reference proteome</keyword>
<dbReference type="PANTHER" id="PTHR19444">
    <property type="entry name" value="UNC-93 RELATED"/>
    <property type="match status" value="1"/>
</dbReference>
<evidence type="ECO:0000256" key="5">
    <source>
        <dbReference type="ARBA" id="ARBA00023136"/>
    </source>
</evidence>
<keyword evidence="5 6" id="KW-0472">Membrane</keyword>
<organism evidence="7 8">
    <name type="scientific">Hydra vulgaris</name>
    <name type="common">Hydra</name>
    <name type="synonym">Hydra attenuata</name>
    <dbReference type="NCBI Taxonomy" id="6087"/>
    <lineage>
        <taxon>Eukaryota</taxon>
        <taxon>Metazoa</taxon>
        <taxon>Cnidaria</taxon>
        <taxon>Hydrozoa</taxon>
        <taxon>Hydroidolina</taxon>
        <taxon>Anthoathecata</taxon>
        <taxon>Aplanulata</taxon>
        <taxon>Hydridae</taxon>
        <taxon>Hydra</taxon>
    </lineage>
</organism>
<keyword evidence="3 6" id="KW-0812">Transmembrane</keyword>